<dbReference type="SUPFAM" id="SSF160631">
    <property type="entry name" value="SMI1/KNR4-like"/>
    <property type="match status" value="1"/>
</dbReference>
<evidence type="ECO:0000313" key="3">
    <source>
        <dbReference type="Proteomes" id="UP000198597"/>
    </source>
</evidence>
<gene>
    <name evidence="2" type="ORF">SAMN04488529_102354</name>
</gene>
<dbReference type="Pfam" id="PF09346">
    <property type="entry name" value="SMI1_KNR4"/>
    <property type="match status" value="1"/>
</dbReference>
<keyword evidence="3" id="KW-1185">Reference proteome</keyword>
<dbReference type="Proteomes" id="UP000198597">
    <property type="component" value="Unassembled WGS sequence"/>
</dbReference>
<name>A0A1H0QGT2_9CLOT</name>
<reference evidence="2 3" key="1">
    <citation type="submission" date="2016-10" db="EMBL/GenBank/DDBJ databases">
        <authorList>
            <person name="de Groot N.N."/>
        </authorList>
    </citation>
    <scope>NUCLEOTIDE SEQUENCE [LARGE SCALE GENOMIC DNA]</scope>
    <source>
        <strain evidence="2 3">DSM 12272</strain>
    </source>
</reference>
<sequence>MINITNNSDFTLYEPATKEEVIKIEEEFGFKLPNEYKDFLAVTNGLLTNGTVSIFGTAEILERNRTYEVQVYAEGYVSIGLRDGDDFLLMHTEETAKEVISVDCGDMNPINAEPFAEDFIEWINNGAIDPYELVENGEEEQELGRLILIEPPKNGSSDLRIIEKAFDIQYRAFEILKGYKNVPFVLTEDVVIDEALEKIKSLGELGKLLKVEKIMNKL</sequence>
<dbReference type="SMART" id="SM00860">
    <property type="entry name" value="SMI1_KNR4"/>
    <property type="match status" value="1"/>
</dbReference>
<dbReference type="InterPro" id="IPR018958">
    <property type="entry name" value="Knr4/Smi1-like_dom"/>
</dbReference>
<proteinExistence type="predicted"/>
<protein>
    <submittedName>
        <fullName evidence="2">SMI1 / KNR4 family (SUKH-1)</fullName>
    </submittedName>
</protein>
<dbReference type="Gene3D" id="3.40.1580.10">
    <property type="entry name" value="SMI1/KNR4-like"/>
    <property type="match status" value="1"/>
</dbReference>
<dbReference type="EMBL" id="FNJM01000002">
    <property type="protein sequence ID" value="SDP16420.1"/>
    <property type="molecule type" value="Genomic_DNA"/>
</dbReference>
<organism evidence="2 3">
    <name type="scientific">Clostridium gasigenes</name>
    <dbReference type="NCBI Taxonomy" id="94869"/>
    <lineage>
        <taxon>Bacteria</taxon>
        <taxon>Bacillati</taxon>
        <taxon>Bacillota</taxon>
        <taxon>Clostridia</taxon>
        <taxon>Eubacteriales</taxon>
        <taxon>Clostridiaceae</taxon>
        <taxon>Clostridium</taxon>
    </lineage>
</organism>
<feature type="domain" description="Knr4/Smi1-like" evidence="1">
    <location>
        <begin position="15"/>
        <end position="125"/>
    </location>
</feature>
<dbReference type="InterPro" id="IPR037883">
    <property type="entry name" value="Knr4/Smi1-like_sf"/>
</dbReference>
<dbReference type="STRING" id="94869.SAMN04488529_102354"/>
<dbReference type="OrthoDB" id="1739659at2"/>
<evidence type="ECO:0000259" key="1">
    <source>
        <dbReference type="SMART" id="SM00860"/>
    </source>
</evidence>
<dbReference type="RefSeq" id="WP_089967210.1">
    <property type="nucleotide sequence ID" value="NZ_FNJM01000002.1"/>
</dbReference>
<accession>A0A1H0QGT2</accession>
<dbReference type="AlphaFoldDB" id="A0A1H0QGT2"/>
<evidence type="ECO:0000313" key="2">
    <source>
        <dbReference type="EMBL" id="SDP16420.1"/>
    </source>
</evidence>